<reference evidence="9 10" key="1">
    <citation type="submission" date="2019-06" db="EMBL/GenBank/DDBJ databases">
        <title>Sequencing the genomes of 1000 actinobacteria strains.</title>
        <authorList>
            <person name="Klenk H.-P."/>
        </authorList>
    </citation>
    <scope>NUCLEOTIDE SEQUENCE [LARGE SCALE GENOMIC DNA]</scope>
    <source>
        <strain evidence="9 10">DSM 102200</strain>
    </source>
</reference>
<evidence type="ECO:0000256" key="3">
    <source>
        <dbReference type="ARBA" id="ARBA00022692"/>
    </source>
</evidence>
<proteinExistence type="predicted"/>
<dbReference type="EMBL" id="VFOZ01000001">
    <property type="protein sequence ID" value="TQL95816.1"/>
    <property type="molecule type" value="Genomic_DNA"/>
</dbReference>
<dbReference type="OrthoDB" id="9774993at2"/>
<feature type="compositionally biased region" description="Basic and acidic residues" evidence="6">
    <location>
        <begin position="1"/>
        <end position="21"/>
    </location>
</feature>
<dbReference type="PANTHER" id="PTHR36115">
    <property type="entry name" value="PROLINE-RICH ANTIGEN HOMOLOG-RELATED"/>
    <property type="match status" value="1"/>
</dbReference>
<keyword evidence="4 7" id="KW-1133">Transmembrane helix</keyword>
<keyword evidence="10" id="KW-1185">Reference proteome</keyword>
<dbReference type="InterPro" id="IPR051791">
    <property type="entry name" value="Pra-immunoreactive"/>
</dbReference>
<gene>
    <name evidence="9" type="ORF">FB559_1326</name>
</gene>
<evidence type="ECO:0000313" key="10">
    <source>
        <dbReference type="Proteomes" id="UP000316096"/>
    </source>
</evidence>
<feature type="transmembrane region" description="Helical" evidence="7">
    <location>
        <begin position="108"/>
        <end position="124"/>
    </location>
</feature>
<evidence type="ECO:0000256" key="5">
    <source>
        <dbReference type="ARBA" id="ARBA00023136"/>
    </source>
</evidence>
<keyword evidence="5 7" id="KW-0472">Membrane</keyword>
<dbReference type="Pfam" id="PF06271">
    <property type="entry name" value="RDD"/>
    <property type="match status" value="1"/>
</dbReference>
<feature type="region of interest" description="Disordered" evidence="6">
    <location>
        <begin position="1"/>
        <end position="40"/>
    </location>
</feature>
<feature type="compositionally biased region" description="Pro residues" evidence="6">
    <location>
        <begin position="22"/>
        <end position="39"/>
    </location>
</feature>
<comment type="subcellular location">
    <subcellularLocation>
        <location evidence="1">Cell membrane</location>
        <topology evidence="1">Multi-pass membrane protein</topology>
    </subcellularLocation>
</comment>
<dbReference type="InterPro" id="IPR010432">
    <property type="entry name" value="RDD"/>
</dbReference>
<feature type="transmembrane region" description="Helical" evidence="7">
    <location>
        <begin position="161"/>
        <end position="184"/>
    </location>
</feature>
<evidence type="ECO:0000256" key="4">
    <source>
        <dbReference type="ARBA" id="ARBA00022989"/>
    </source>
</evidence>
<keyword evidence="2" id="KW-1003">Cell membrane</keyword>
<accession>A0A543CFD6</accession>
<evidence type="ECO:0000259" key="8">
    <source>
        <dbReference type="Pfam" id="PF06271"/>
    </source>
</evidence>
<dbReference type="Proteomes" id="UP000316096">
    <property type="component" value="Unassembled WGS sequence"/>
</dbReference>
<dbReference type="GO" id="GO:0005886">
    <property type="term" value="C:plasma membrane"/>
    <property type="evidence" value="ECO:0007669"/>
    <property type="project" value="UniProtKB-SubCell"/>
</dbReference>
<dbReference type="AlphaFoldDB" id="A0A543CFD6"/>
<evidence type="ECO:0000256" key="7">
    <source>
        <dbReference type="SAM" id="Phobius"/>
    </source>
</evidence>
<protein>
    <submittedName>
        <fullName evidence="9">Putative RDD family membrane protein YckC</fullName>
    </submittedName>
</protein>
<dbReference type="RefSeq" id="WP_141954338.1">
    <property type="nucleotide sequence ID" value="NZ_VFOZ01000001.1"/>
</dbReference>
<evidence type="ECO:0000256" key="6">
    <source>
        <dbReference type="SAM" id="MobiDB-lite"/>
    </source>
</evidence>
<sequence>MTEPPRPEPPRPDPEKTRRDPVPAPPPEGSPYGPGPWPEHPYGGPAAGPYASAYGPGGYGSDLEYGGRWRRLIAAIIDGLIVYAGTWIVTAPVLGFRTMYEGSVGRQAVANLIAGVVAFLYYVLQHGRWGRTLGKRAMSLRVVRADDGGPISYGQAAWRLLFAYLVSLATCGVGGLVDVAWILWDRRRQALHDKVARTVVVRADADMPDPYLE</sequence>
<feature type="domain" description="RDD" evidence="8">
    <location>
        <begin position="65"/>
        <end position="196"/>
    </location>
</feature>
<feature type="transmembrane region" description="Helical" evidence="7">
    <location>
        <begin position="72"/>
        <end position="96"/>
    </location>
</feature>
<name>A0A543CFD6_9ACTN</name>
<keyword evidence="3 7" id="KW-0812">Transmembrane</keyword>
<comment type="caution">
    <text evidence="9">The sequence shown here is derived from an EMBL/GenBank/DDBJ whole genome shotgun (WGS) entry which is preliminary data.</text>
</comment>
<evidence type="ECO:0000256" key="1">
    <source>
        <dbReference type="ARBA" id="ARBA00004651"/>
    </source>
</evidence>
<dbReference type="PANTHER" id="PTHR36115:SF4">
    <property type="entry name" value="MEMBRANE PROTEIN"/>
    <property type="match status" value="1"/>
</dbReference>
<evidence type="ECO:0000256" key="2">
    <source>
        <dbReference type="ARBA" id="ARBA00022475"/>
    </source>
</evidence>
<organism evidence="9 10">
    <name type="scientific">Actinoallomurus bryophytorum</name>
    <dbReference type="NCBI Taxonomy" id="1490222"/>
    <lineage>
        <taxon>Bacteria</taxon>
        <taxon>Bacillati</taxon>
        <taxon>Actinomycetota</taxon>
        <taxon>Actinomycetes</taxon>
        <taxon>Streptosporangiales</taxon>
        <taxon>Thermomonosporaceae</taxon>
        <taxon>Actinoallomurus</taxon>
    </lineage>
</organism>
<evidence type="ECO:0000313" key="9">
    <source>
        <dbReference type="EMBL" id="TQL95816.1"/>
    </source>
</evidence>